<reference evidence="5 6" key="1">
    <citation type="submission" date="2024-07" db="EMBL/GenBank/DDBJ databases">
        <title>Section-level genome sequencing and comparative genomics of Aspergillus sections Usti and Cavernicolus.</title>
        <authorList>
            <consortium name="Lawrence Berkeley National Laboratory"/>
            <person name="Nybo J.L."/>
            <person name="Vesth T.C."/>
            <person name="Theobald S."/>
            <person name="Frisvad J.C."/>
            <person name="Larsen T.O."/>
            <person name="Kjaerboelling I."/>
            <person name="Rothschild-Mancinelli K."/>
            <person name="Lyhne E.K."/>
            <person name="Kogle M.E."/>
            <person name="Barry K."/>
            <person name="Clum A."/>
            <person name="Na H."/>
            <person name="Ledsgaard L."/>
            <person name="Lin J."/>
            <person name="Lipzen A."/>
            <person name="Kuo A."/>
            <person name="Riley R."/>
            <person name="Mondo S."/>
            <person name="Labutti K."/>
            <person name="Haridas S."/>
            <person name="Pangalinan J."/>
            <person name="Salamov A.A."/>
            <person name="Simmons B.A."/>
            <person name="Magnuson J.K."/>
            <person name="Chen J."/>
            <person name="Drula E."/>
            <person name="Henrissat B."/>
            <person name="Wiebenga A."/>
            <person name="Lubbers R.J."/>
            <person name="Gomes A.C."/>
            <person name="Macurrencykelacurrency M.R."/>
            <person name="Stajich J."/>
            <person name="Grigoriev I.V."/>
            <person name="Mortensen U.H."/>
            <person name="De Vries R.P."/>
            <person name="Baker S.E."/>
            <person name="Andersen M.R."/>
        </authorList>
    </citation>
    <scope>NUCLEOTIDE SEQUENCE [LARGE SCALE GENOMIC DNA]</scope>
    <source>
        <strain evidence="5 6">CBS 449.75</strain>
    </source>
</reference>
<dbReference type="GeneID" id="98144008"/>
<evidence type="ECO:0008006" key="7">
    <source>
        <dbReference type="Google" id="ProtNLM"/>
    </source>
</evidence>
<dbReference type="InterPro" id="IPR048344">
    <property type="entry name" value="Zw10_middle"/>
</dbReference>
<dbReference type="Gene3D" id="1.10.357.150">
    <property type="match status" value="1"/>
</dbReference>
<feature type="domain" description="ZW10 C-terminal helical" evidence="4">
    <location>
        <begin position="668"/>
        <end position="816"/>
    </location>
</feature>
<feature type="region of interest" description="Disordered" evidence="2">
    <location>
        <begin position="432"/>
        <end position="494"/>
    </location>
</feature>
<evidence type="ECO:0000259" key="3">
    <source>
        <dbReference type="Pfam" id="PF20665"/>
    </source>
</evidence>
<dbReference type="PANTHER" id="PTHR12205:SF0">
    <property type="entry name" value="CENTROMERE_KINETOCHORE PROTEIN ZW10 HOMOLOG"/>
    <property type="match status" value="1"/>
</dbReference>
<evidence type="ECO:0000313" key="5">
    <source>
        <dbReference type="EMBL" id="KAL2867961.1"/>
    </source>
</evidence>
<organism evidence="5 6">
    <name type="scientific">Aspergillus lucknowensis</name>
    <dbReference type="NCBI Taxonomy" id="176173"/>
    <lineage>
        <taxon>Eukaryota</taxon>
        <taxon>Fungi</taxon>
        <taxon>Dikarya</taxon>
        <taxon>Ascomycota</taxon>
        <taxon>Pezizomycotina</taxon>
        <taxon>Eurotiomycetes</taxon>
        <taxon>Eurotiomycetidae</taxon>
        <taxon>Eurotiales</taxon>
        <taxon>Aspergillaceae</taxon>
        <taxon>Aspergillus</taxon>
        <taxon>Aspergillus subgen. Nidulantes</taxon>
    </lineage>
</organism>
<keyword evidence="1" id="KW-0175">Coiled coil</keyword>
<evidence type="ECO:0000256" key="2">
    <source>
        <dbReference type="SAM" id="MobiDB-lite"/>
    </source>
</evidence>
<feature type="compositionally biased region" description="Basic and acidic residues" evidence="2">
    <location>
        <begin position="457"/>
        <end position="466"/>
    </location>
</feature>
<dbReference type="Pfam" id="PF22766">
    <property type="entry name" value="ZW10_C2"/>
    <property type="match status" value="1"/>
</dbReference>
<keyword evidence="6" id="KW-1185">Reference proteome</keyword>
<feature type="compositionally biased region" description="Acidic residues" evidence="2">
    <location>
        <begin position="432"/>
        <end position="456"/>
    </location>
</feature>
<comment type="caution">
    <text evidence="5">The sequence shown here is derived from an EMBL/GenBank/DDBJ whole genome shotgun (WGS) entry which is preliminary data.</text>
</comment>
<accession>A0ABR4LTT7</accession>
<dbReference type="Proteomes" id="UP001610432">
    <property type="component" value="Unassembled WGS sequence"/>
</dbReference>
<dbReference type="PANTHER" id="PTHR12205">
    <property type="entry name" value="CENTROMERE/KINETOCHORE PROTEIN ZW10"/>
    <property type="match status" value="1"/>
</dbReference>
<feature type="coiled-coil region" evidence="1">
    <location>
        <begin position="36"/>
        <end position="63"/>
    </location>
</feature>
<dbReference type="Pfam" id="PF20665">
    <property type="entry name" value="Zw10_middle"/>
    <property type="match status" value="1"/>
</dbReference>
<dbReference type="InterPro" id="IPR055148">
    <property type="entry name" value="ZW10_C_2"/>
</dbReference>
<evidence type="ECO:0000259" key="4">
    <source>
        <dbReference type="Pfam" id="PF22766"/>
    </source>
</evidence>
<proteinExistence type="predicted"/>
<dbReference type="RefSeq" id="XP_070886940.1">
    <property type="nucleotide sequence ID" value="XM_071028936.1"/>
</dbReference>
<dbReference type="InterPro" id="IPR046362">
    <property type="entry name" value="Zw10/DSL1_C_sf"/>
</dbReference>
<evidence type="ECO:0000313" key="6">
    <source>
        <dbReference type="Proteomes" id="UP001610432"/>
    </source>
</evidence>
<sequence length="823" mass="92673">MHSQPSEQEICKAVLDFATEGTYPEPENVVAAEFPLTALSKELELITQERDHVEAEINSLSRENDFDVDNWISQARQLHADLERSRLTAREIVKQHENTRPLELKVQDAAAVVELVEKEIVFNQAVTNALEEVQNLYEQLQATRKLCQDGKVAAAIETLEAVEHAIHQDIGFKNTNVRKVILQNVAALRQDLVESLHSRWSKHLGLDHKEGKLAVSRGALEETISALARLRELTAANEKFQKDLFLMVIDPILLPDKDGYSHEIWTNGSSIYVNPQPSPASVEAVLERITNVFNFLHRSLPASILTPLSDSFIPAVSSKIISHWLSSSIPTELDELSGFEALLQHIIEFTKSIESMDWHGQEELVSWVNQAPRLWLTRRRVHALDQVRKVLDASKGDSRQVERIEKRKVIMSDEVILDNSASDDWDAGWEDEKEELQNDEDEDTSAWGLDDDVDDSNDTKVEKTPGADDDDDGAEDAWGWGEDDDEHPPENTEPRKVVTAVESIKYSESAPENEPREITLKEHYTITDVPDSILRIIWKQVADSKAISQPVHSGTLVSSSGAGLLALPTLVLAMFKATASSFYSLKLNFGQMYLYNDSLYLAERVREVANENQLPRLHADVEALEKFGKLAYSKEMQTQRIIVTDLLDGAQGFSQCSEQPFLGECENAVSATVDRVRDVYAEWQPILSHSALLQAIGSLVSTVINKIILDIVDLGDISESQSQKLVSFCTQLSRLEELFLPENSDNVEPVPMTAVYVRNWLKFQYLVNILESSLADIKFLWVEGELSLEFSVDEVVDLIEALFAESEYRRKAIAEIKRVSRGR</sequence>
<protein>
    <recommendedName>
        <fullName evidence="7">Retrograde transport protein Dsl1 C-terminal domain-containing protein</fullName>
    </recommendedName>
</protein>
<gene>
    <name evidence="5" type="ORF">BJX67DRAFT_351755</name>
</gene>
<feature type="domain" description="Centromere/kinetochore protein zw10 middle" evidence="3">
    <location>
        <begin position="193"/>
        <end position="390"/>
    </location>
</feature>
<evidence type="ECO:0000256" key="1">
    <source>
        <dbReference type="SAM" id="Coils"/>
    </source>
</evidence>
<feature type="compositionally biased region" description="Acidic residues" evidence="2">
    <location>
        <begin position="467"/>
        <end position="487"/>
    </location>
</feature>
<name>A0ABR4LTT7_9EURO</name>
<dbReference type="EMBL" id="JBFXLQ010000016">
    <property type="protein sequence ID" value="KAL2867961.1"/>
    <property type="molecule type" value="Genomic_DNA"/>
</dbReference>